<dbReference type="InterPro" id="IPR001667">
    <property type="entry name" value="DDH_dom"/>
</dbReference>
<comment type="function">
    <text evidence="1">Has phosphodiesterase (PDE) activity against cyclic-di-AMP (c-di-AMP).</text>
</comment>
<feature type="binding site" evidence="2">
    <location>
        <position position="470"/>
    </location>
    <ligand>
        <name>Mn(2+)</name>
        <dbReference type="ChEBI" id="CHEBI:29035"/>
        <label>2</label>
    </ligand>
</feature>
<feature type="binding site" evidence="2">
    <location>
        <position position="446"/>
    </location>
    <ligand>
        <name>Mn(2+)</name>
        <dbReference type="ChEBI" id="CHEBI:29035"/>
        <label>1</label>
    </ligand>
</feature>
<comment type="subcellular location">
    <subcellularLocation>
        <location evidence="1">Cell membrane</location>
    </subcellularLocation>
</comment>
<dbReference type="Gene3D" id="3.30.450.20">
    <property type="entry name" value="PAS domain"/>
    <property type="match status" value="1"/>
</dbReference>
<dbReference type="Pfam" id="PF24898">
    <property type="entry name" value="GGDEF_GdpP"/>
    <property type="match status" value="1"/>
</dbReference>
<dbReference type="InterPro" id="IPR003156">
    <property type="entry name" value="DHHA1_dom"/>
</dbReference>
<dbReference type="GO" id="GO:0016787">
    <property type="term" value="F:hydrolase activity"/>
    <property type="evidence" value="ECO:0007669"/>
    <property type="project" value="UniProtKB-UniRule"/>
</dbReference>
<keyword evidence="3" id="KW-1133">Transmembrane helix</keyword>
<keyword evidence="2" id="KW-0479">Metal-binding</keyword>
<organism evidence="6 7">
    <name type="scientific">Candidatus Limivivens merdigallinarum</name>
    <dbReference type="NCBI Taxonomy" id="2840859"/>
    <lineage>
        <taxon>Bacteria</taxon>
        <taxon>Bacillati</taxon>
        <taxon>Bacillota</taxon>
        <taxon>Clostridia</taxon>
        <taxon>Lachnospirales</taxon>
        <taxon>Lachnospiraceae</taxon>
        <taxon>Lachnospiraceae incertae sedis</taxon>
        <taxon>Candidatus Limivivens</taxon>
    </lineage>
</organism>
<reference evidence="6" key="1">
    <citation type="submission" date="2020-10" db="EMBL/GenBank/DDBJ databases">
        <authorList>
            <person name="Gilroy R."/>
        </authorList>
    </citation>
    <scope>NUCLEOTIDE SEQUENCE</scope>
    <source>
        <strain evidence="6">ChiSjej3B21-11622</strain>
    </source>
</reference>
<dbReference type="SUPFAM" id="SSF64182">
    <property type="entry name" value="DHH phosphoesterases"/>
    <property type="match status" value="1"/>
</dbReference>
<comment type="cofactor">
    <cofactor evidence="2">
        <name>Mn(2+)</name>
        <dbReference type="ChEBI" id="CHEBI:29035"/>
    </cofactor>
    <text evidence="2">For phosphodiesterase activity, probably binds 2 Mn(2+) per subunit.</text>
</comment>
<feature type="domain" description="DDH" evidence="4">
    <location>
        <begin position="366"/>
        <end position="522"/>
    </location>
</feature>
<dbReference type="FunFam" id="3.90.1640.10:FF:000002">
    <property type="entry name" value="Cyclic-di-AMP phosphodiesterase"/>
    <property type="match status" value="1"/>
</dbReference>
<feature type="binding site" evidence="2">
    <location>
        <position position="378"/>
    </location>
    <ligand>
        <name>Mn(2+)</name>
        <dbReference type="ChEBI" id="CHEBI:29035"/>
        <label>2</label>
    </ligand>
</feature>
<dbReference type="Proteomes" id="UP000886886">
    <property type="component" value="Unassembled WGS sequence"/>
</dbReference>
<comment type="catalytic activity">
    <reaction evidence="1">
        <text>3',3'-c-di-AMP + H2O = 5'-O-phosphonoadenylyl-(3'-&gt;5')-adenosine + H(+)</text>
        <dbReference type="Rhea" id="RHEA:54420"/>
        <dbReference type="ChEBI" id="CHEBI:15377"/>
        <dbReference type="ChEBI" id="CHEBI:15378"/>
        <dbReference type="ChEBI" id="CHEBI:71500"/>
        <dbReference type="ChEBI" id="CHEBI:138171"/>
    </reaction>
</comment>
<reference evidence="6" key="2">
    <citation type="journal article" date="2021" name="PeerJ">
        <title>Extensive microbial diversity within the chicken gut microbiome revealed by metagenomics and culture.</title>
        <authorList>
            <person name="Gilroy R."/>
            <person name="Ravi A."/>
            <person name="Getino M."/>
            <person name="Pursley I."/>
            <person name="Horton D.L."/>
            <person name="Alikhan N.F."/>
            <person name="Baker D."/>
            <person name="Gharbi K."/>
            <person name="Hall N."/>
            <person name="Watson M."/>
            <person name="Adriaenssens E.M."/>
            <person name="Foster-Nyarko E."/>
            <person name="Jarju S."/>
            <person name="Secka A."/>
            <person name="Antonio M."/>
            <person name="Oren A."/>
            <person name="Chaudhuri R.R."/>
            <person name="La Ragione R."/>
            <person name="Hildebrand F."/>
            <person name="Pallen M.J."/>
        </authorList>
    </citation>
    <scope>NUCLEOTIDE SEQUENCE</scope>
    <source>
        <strain evidence="6">ChiSjej3B21-11622</strain>
    </source>
</reference>
<comment type="caution">
    <text evidence="6">The sequence shown here is derived from an EMBL/GenBank/DDBJ whole genome shotgun (WGS) entry which is preliminary data.</text>
</comment>
<evidence type="ECO:0000256" key="1">
    <source>
        <dbReference type="PIRNR" id="PIRNR026583"/>
    </source>
</evidence>
<feature type="binding site" evidence="2">
    <location>
        <position position="376"/>
    </location>
    <ligand>
        <name>Mn(2+)</name>
        <dbReference type="ChEBI" id="CHEBI:29035"/>
        <label>1</label>
    </ligand>
</feature>
<accession>A0A9D0ZTW9</accession>
<feature type="binding site" evidence="2">
    <location>
        <position position="446"/>
    </location>
    <ligand>
        <name>Mn(2+)</name>
        <dbReference type="ChEBI" id="CHEBI:29035"/>
        <label>2</label>
    </ligand>
</feature>
<comment type="similarity">
    <text evidence="1">Belongs to the GdpP/PdeA phosphodiesterase family.</text>
</comment>
<keyword evidence="1" id="KW-0378">Hydrolase</keyword>
<dbReference type="GO" id="GO:0003676">
    <property type="term" value="F:nucleic acid binding"/>
    <property type="evidence" value="ECO:0007669"/>
    <property type="project" value="UniProtKB-UniRule"/>
</dbReference>
<dbReference type="InterPro" id="IPR038763">
    <property type="entry name" value="DHH_sf"/>
</dbReference>
<dbReference type="Gene3D" id="3.10.310.30">
    <property type="match status" value="1"/>
</dbReference>
<evidence type="ECO:0000256" key="2">
    <source>
        <dbReference type="PIRSR" id="PIRSR026583-50"/>
    </source>
</evidence>
<feature type="binding site" evidence="2">
    <location>
        <position position="372"/>
    </location>
    <ligand>
        <name>Mn(2+)</name>
        <dbReference type="ChEBI" id="CHEBI:29035"/>
        <label>1</label>
    </ligand>
</feature>
<dbReference type="EC" id="3.1.4.-" evidence="1"/>
<name>A0A9D0ZTW9_9FIRM</name>
<feature type="transmembrane region" description="Helical" evidence="3">
    <location>
        <begin position="15"/>
        <end position="36"/>
    </location>
</feature>
<dbReference type="GO" id="GO:0046872">
    <property type="term" value="F:metal ion binding"/>
    <property type="evidence" value="ECO:0007669"/>
    <property type="project" value="UniProtKB-KW"/>
</dbReference>
<protein>
    <recommendedName>
        <fullName evidence="1">Cyclic-di-AMP phosphodiesterase</fullName>
        <ecNumber evidence="1">3.1.4.-</ecNumber>
    </recommendedName>
</protein>
<evidence type="ECO:0000259" key="4">
    <source>
        <dbReference type="Pfam" id="PF01368"/>
    </source>
</evidence>
<keyword evidence="2" id="KW-0464">Manganese</keyword>
<dbReference type="PANTHER" id="PTHR47618">
    <property type="entry name" value="BIFUNCTIONAL OLIGORIBONUCLEASE AND PAP PHOSPHATASE NRNA"/>
    <property type="match status" value="1"/>
</dbReference>
<dbReference type="PANTHER" id="PTHR47618:SF2">
    <property type="entry name" value="CYCLIC-DI-AMP PHOSPHODIESTERASE GDPP"/>
    <property type="match status" value="1"/>
</dbReference>
<dbReference type="EMBL" id="DVFT01000053">
    <property type="protein sequence ID" value="HIQ95679.1"/>
    <property type="molecule type" value="Genomic_DNA"/>
</dbReference>
<dbReference type="Pfam" id="PF01368">
    <property type="entry name" value="DHH"/>
    <property type="match status" value="1"/>
</dbReference>
<dbReference type="Pfam" id="PF02272">
    <property type="entry name" value="DHHA1"/>
    <property type="match status" value="1"/>
</dbReference>
<evidence type="ECO:0000259" key="5">
    <source>
        <dbReference type="Pfam" id="PF02272"/>
    </source>
</evidence>
<dbReference type="PIRSF" id="PIRSF026583">
    <property type="entry name" value="YybT"/>
    <property type="match status" value="1"/>
</dbReference>
<evidence type="ECO:0000313" key="7">
    <source>
        <dbReference type="Proteomes" id="UP000886886"/>
    </source>
</evidence>
<feature type="domain" description="DHHA1" evidence="5">
    <location>
        <begin position="600"/>
        <end position="674"/>
    </location>
</feature>
<proteinExistence type="inferred from homology"/>
<keyword evidence="1 3" id="KW-0472">Membrane</keyword>
<keyword evidence="1" id="KW-1003">Cell membrane</keyword>
<evidence type="ECO:0000256" key="3">
    <source>
        <dbReference type="SAM" id="Phobius"/>
    </source>
</evidence>
<feature type="binding site" evidence="2">
    <location>
        <position position="525"/>
    </location>
    <ligand>
        <name>Mn(2+)</name>
        <dbReference type="ChEBI" id="CHEBI:29035"/>
        <label>2</label>
    </ligand>
</feature>
<dbReference type="GO" id="GO:0005886">
    <property type="term" value="C:plasma membrane"/>
    <property type="evidence" value="ECO:0007669"/>
    <property type="project" value="UniProtKB-SubCell"/>
</dbReference>
<dbReference type="Gene3D" id="3.90.1640.10">
    <property type="entry name" value="inorganic pyrophosphatase (n-terminal core)"/>
    <property type="match status" value="1"/>
</dbReference>
<dbReference type="InterPro" id="IPR051319">
    <property type="entry name" value="Oligoribo/pAp-PDE_c-di-AMP_PDE"/>
</dbReference>
<feature type="transmembrane region" description="Helical" evidence="3">
    <location>
        <begin position="42"/>
        <end position="60"/>
    </location>
</feature>
<gene>
    <name evidence="6" type="ORF">IAB26_03865</name>
</gene>
<sequence>MKKNKIKYKGRLKSYFQWPAMILAVMVLVNILIYLISFRAGIVVSLFVLFQLILTFYLMFRSRPRILNEMISFATQYGQVQKTLLDEFLIPYGILDCDGRVIWMNQTLCHMVGKDKRYRKNIQTLFPEIHQGTLPVPKEVKEVEIHYGKKDYCARLQRVNVEGLAESVDMIEIPEGRNYLIAIYLFDDTELKRYIQENQDQKLVPGLIYLDNYDEALESIEEVRRSLLVALIDRKITKYMANYDGIVKKLEKDKYFVILKYKYLKELEANRFSLLEEVKAVNIGNEMSVTLSIGMGINGKGYLQNYEFSRIAIELALGRGGDQAVIKDNDNISYYGGKSQQMEKNTRVKARVKAQALREFIGNSDNVLVMGHKITDIDSFGAAVGIYRAARLMEKPAHIVLGPINGSIRPWVNLFKESKEFEDDMFIGHDRAEDIVSNQTVLVVVDTNRPVMTECESLLDMTKTIVVLDHHRRSSDLIQNAVLSYIEPFASSTCEMVAEILQYFTDEIRLKPLEADCIYAGIIIDTNNFVTKTGVRTFEAAAFLRRSGADVTRVRKMFRDDLPSYKARAEAVRHAEIFMDCYAVTKCPAEHLESPTIVGAQAANELLNITGIKASFVLTAYQGRVYVSARAIDEVNVQIIMERLGGGGHQNIAGAQLDGITVEEGILKVKEVIKKMTEEGAI</sequence>
<dbReference type="AlphaFoldDB" id="A0A9D0ZTW9"/>
<dbReference type="InterPro" id="IPR014528">
    <property type="entry name" value="GdpP/PdeA"/>
</dbReference>
<evidence type="ECO:0000313" key="6">
    <source>
        <dbReference type="EMBL" id="HIQ95679.1"/>
    </source>
</evidence>
<keyword evidence="3" id="KW-0812">Transmembrane</keyword>